<accession>A0A0F9BMW2</accession>
<evidence type="ECO:0000313" key="1">
    <source>
        <dbReference type="EMBL" id="KKL23194.1"/>
    </source>
</evidence>
<reference evidence="1" key="1">
    <citation type="journal article" date="2015" name="Nature">
        <title>Complex archaea that bridge the gap between prokaryotes and eukaryotes.</title>
        <authorList>
            <person name="Spang A."/>
            <person name="Saw J.H."/>
            <person name="Jorgensen S.L."/>
            <person name="Zaremba-Niedzwiedzka K."/>
            <person name="Martijn J."/>
            <person name="Lind A.E."/>
            <person name="van Eijk R."/>
            <person name="Schleper C."/>
            <person name="Guy L."/>
            <person name="Ettema T.J."/>
        </authorList>
    </citation>
    <scope>NUCLEOTIDE SEQUENCE</scope>
</reference>
<protein>
    <submittedName>
        <fullName evidence="1">Uncharacterized protein</fullName>
    </submittedName>
</protein>
<sequence length="68" mass="7597">MKIIYIVVFEDGSLMLYANRQKESAHQAGACQYMAGGKTTLLDLSEWLGGNHDIDICGAAWQFKNEED</sequence>
<gene>
    <name evidence="1" type="ORF">LCGC14_2427820</name>
</gene>
<comment type="caution">
    <text evidence="1">The sequence shown here is derived from an EMBL/GenBank/DDBJ whole genome shotgun (WGS) entry which is preliminary data.</text>
</comment>
<name>A0A0F9BMW2_9ZZZZ</name>
<dbReference type="AlphaFoldDB" id="A0A0F9BMW2"/>
<dbReference type="EMBL" id="LAZR01037065">
    <property type="protein sequence ID" value="KKL23194.1"/>
    <property type="molecule type" value="Genomic_DNA"/>
</dbReference>
<organism evidence="1">
    <name type="scientific">marine sediment metagenome</name>
    <dbReference type="NCBI Taxonomy" id="412755"/>
    <lineage>
        <taxon>unclassified sequences</taxon>
        <taxon>metagenomes</taxon>
        <taxon>ecological metagenomes</taxon>
    </lineage>
</organism>
<proteinExistence type="predicted"/>